<comment type="caution">
    <text evidence="3">The sequence shown here is derived from an EMBL/GenBank/DDBJ whole genome shotgun (WGS) entry which is preliminary data.</text>
</comment>
<feature type="domain" description="Reverse transcriptase" evidence="2">
    <location>
        <begin position="1"/>
        <end position="81"/>
    </location>
</feature>
<dbReference type="FunFam" id="3.30.70.270:FF:000003">
    <property type="entry name" value="Transposon Ty3-G Gag-Pol polyprotein"/>
    <property type="match status" value="1"/>
</dbReference>
<dbReference type="CDD" id="cd01647">
    <property type="entry name" value="RT_LTR"/>
    <property type="match status" value="1"/>
</dbReference>
<evidence type="ECO:0000313" key="4">
    <source>
        <dbReference type="Proteomes" id="UP001054821"/>
    </source>
</evidence>
<dbReference type="AlphaFoldDB" id="A0AAD4W8S4"/>
<dbReference type="InterPro" id="IPR051320">
    <property type="entry name" value="Viral_Replic_Matur_Polypro"/>
</dbReference>
<dbReference type="InterPro" id="IPR041577">
    <property type="entry name" value="RT_RNaseH_2"/>
</dbReference>
<feature type="compositionally biased region" description="Low complexity" evidence="1">
    <location>
        <begin position="222"/>
        <end position="240"/>
    </location>
</feature>
<evidence type="ECO:0000259" key="2">
    <source>
        <dbReference type="PROSITE" id="PS50878"/>
    </source>
</evidence>
<dbReference type="InterPro" id="IPR043502">
    <property type="entry name" value="DNA/RNA_pol_sf"/>
</dbReference>
<dbReference type="InterPro" id="IPR043128">
    <property type="entry name" value="Rev_trsase/Diguanyl_cyclase"/>
</dbReference>
<dbReference type="PANTHER" id="PTHR33064">
    <property type="entry name" value="POL PROTEIN"/>
    <property type="match status" value="1"/>
</dbReference>
<reference evidence="3 4" key="1">
    <citation type="journal article" date="2022" name="G3 (Bethesda)">
        <title>Whole-genome sequence and methylome profiling of the almond [Prunus dulcis (Mill.) D.A. Webb] cultivar 'Nonpareil'.</title>
        <authorList>
            <person name="D'Amico-Willman K.M."/>
            <person name="Ouma W.Z."/>
            <person name="Meulia T."/>
            <person name="Sideli G.M."/>
            <person name="Gradziel T.M."/>
            <person name="Fresnedo-Ramirez J."/>
        </authorList>
    </citation>
    <scope>NUCLEOTIDE SEQUENCE [LARGE SCALE GENOMIC DNA]</scope>
    <source>
        <strain evidence="3">Clone GOH B32 T37-40</strain>
    </source>
</reference>
<proteinExistence type="predicted"/>
<dbReference type="EMBL" id="JAJFAZ020000003">
    <property type="protein sequence ID" value="KAI5338518.1"/>
    <property type="molecule type" value="Genomic_DNA"/>
</dbReference>
<dbReference type="Gene3D" id="3.30.70.270">
    <property type="match status" value="2"/>
</dbReference>
<name>A0AAD4W8S4_PRUDU</name>
<feature type="region of interest" description="Disordered" evidence="1">
    <location>
        <begin position="207"/>
        <end position="248"/>
    </location>
</feature>
<evidence type="ECO:0000313" key="3">
    <source>
        <dbReference type="EMBL" id="KAI5338518.1"/>
    </source>
</evidence>
<evidence type="ECO:0000256" key="1">
    <source>
        <dbReference type="SAM" id="MobiDB-lite"/>
    </source>
</evidence>
<dbReference type="Pfam" id="PF17919">
    <property type="entry name" value="RT_RNaseH_2"/>
    <property type="match status" value="1"/>
</dbReference>
<protein>
    <recommendedName>
        <fullName evidence="2">Reverse transcriptase domain-containing protein</fullName>
    </recommendedName>
</protein>
<dbReference type="SUPFAM" id="SSF56672">
    <property type="entry name" value="DNA/RNA polymerases"/>
    <property type="match status" value="1"/>
</dbReference>
<dbReference type="PROSITE" id="PS50878">
    <property type="entry name" value="RT_POL"/>
    <property type="match status" value="1"/>
</dbReference>
<accession>A0AAD4W8S4</accession>
<organism evidence="3 4">
    <name type="scientific">Prunus dulcis</name>
    <name type="common">Almond</name>
    <name type="synonym">Amygdalus dulcis</name>
    <dbReference type="NCBI Taxonomy" id="3755"/>
    <lineage>
        <taxon>Eukaryota</taxon>
        <taxon>Viridiplantae</taxon>
        <taxon>Streptophyta</taxon>
        <taxon>Embryophyta</taxon>
        <taxon>Tracheophyta</taxon>
        <taxon>Spermatophyta</taxon>
        <taxon>Magnoliopsida</taxon>
        <taxon>eudicotyledons</taxon>
        <taxon>Gunneridae</taxon>
        <taxon>Pentapetalae</taxon>
        <taxon>rosids</taxon>
        <taxon>fabids</taxon>
        <taxon>Rosales</taxon>
        <taxon>Rosaceae</taxon>
        <taxon>Amygdaloideae</taxon>
        <taxon>Amygdaleae</taxon>
        <taxon>Prunus</taxon>
    </lineage>
</organism>
<dbReference type="Pfam" id="PF00078">
    <property type="entry name" value="RVT_1"/>
    <property type="match status" value="1"/>
</dbReference>
<gene>
    <name evidence="3" type="ORF">L3X38_017789</name>
</gene>
<keyword evidence="4" id="KW-1185">Reference proteome</keyword>
<dbReference type="InterPro" id="IPR000477">
    <property type="entry name" value="RT_dom"/>
</dbReference>
<sequence>MPFGLKNAPSEFQNIMNEIFNAYSHFSIVYIDDVLIYSQSIEQHWKHLSIFLQVVKQNGLVVSAKKIKLFQTSVRFLGFNICQSQISPIDRVIQFVDKFPDEIIDKSQLQRFLGSLNYVSDFYQNLRKQCKPLFDRLQENPPPWSSVHTEIVKQIKIHVKTLPCLGIPSVDSFKIVETDASDIGYGGILKQKLSPNSPEQIVRFHSGKAMAPKKDKQKIGASQSSQPKTSQTPTQTQSPKRVLPASMSQSRMAHPASIVPYAGHPPVPVIPIANRFTSLGTPIGSTVGSNCPNISVVHPI</sequence>
<dbReference type="Proteomes" id="UP001054821">
    <property type="component" value="Chromosome 3"/>
</dbReference>
<dbReference type="PANTHER" id="PTHR33064:SF37">
    <property type="entry name" value="RIBONUCLEASE H"/>
    <property type="match status" value="1"/>
</dbReference>